<dbReference type="PANTHER" id="PTHR11306:SF0">
    <property type="entry name" value="PHOSPHATIDYLGLYCEROL_PHOSPHATIDYLINOSITOL TRANSFER PROTEIN"/>
    <property type="match status" value="1"/>
</dbReference>
<dbReference type="AlphaFoldDB" id="A0A9W8ATW9"/>
<feature type="chain" id="PRO_5040912717" description="Phosphatidylglycerol/phosphatidylinositol transfer protein" evidence="8">
    <location>
        <begin position="18"/>
        <end position="186"/>
    </location>
</feature>
<dbReference type="SMART" id="SM00737">
    <property type="entry name" value="ML"/>
    <property type="match status" value="1"/>
</dbReference>
<comment type="similarity">
    <text evidence="2">Belongs to the NPC2 family.</text>
</comment>
<feature type="signal peptide" evidence="8">
    <location>
        <begin position="1"/>
        <end position="17"/>
    </location>
</feature>
<dbReference type="GO" id="GO:0032366">
    <property type="term" value="P:intracellular sterol transport"/>
    <property type="evidence" value="ECO:0007669"/>
    <property type="project" value="InterPro"/>
</dbReference>
<dbReference type="Proteomes" id="UP001150925">
    <property type="component" value="Unassembled WGS sequence"/>
</dbReference>
<protein>
    <recommendedName>
        <fullName evidence="4">Phosphatidylglycerol/phosphatidylinositol transfer protein</fullName>
    </recommendedName>
</protein>
<keyword evidence="11" id="KW-1185">Reference proteome</keyword>
<dbReference type="InterPro" id="IPR039670">
    <property type="entry name" value="NPC2-like"/>
</dbReference>
<keyword evidence="5" id="KW-0813">Transport</keyword>
<organism evidence="10 11">
    <name type="scientific">Dispira parvispora</name>
    <dbReference type="NCBI Taxonomy" id="1520584"/>
    <lineage>
        <taxon>Eukaryota</taxon>
        <taxon>Fungi</taxon>
        <taxon>Fungi incertae sedis</taxon>
        <taxon>Zoopagomycota</taxon>
        <taxon>Kickxellomycotina</taxon>
        <taxon>Dimargaritomycetes</taxon>
        <taxon>Dimargaritales</taxon>
        <taxon>Dimargaritaceae</taxon>
        <taxon>Dispira</taxon>
    </lineage>
</organism>
<evidence type="ECO:0000259" key="9">
    <source>
        <dbReference type="SMART" id="SM00737"/>
    </source>
</evidence>
<evidence type="ECO:0000313" key="11">
    <source>
        <dbReference type="Proteomes" id="UP001150925"/>
    </source>
</evidence>
<accession>A0A9W8ATW9</accession>
<evidence type="ECO:0000256" key="8">
    <source>
        <dbReference type="SAM" id="SignalP"/>
    </source>
</evidence>
<evidence type="ECO:0000256" key="1">
    <source>
        <dbReference type="ARBA" id="ARBA00002053"/>
    </source>
</evidence>
<dbReference type="InterPro" id="IPR036846">
    <property type="entry name" value="GM2-AP_sf"/>
</dbReference>
<dbReference type="SUPFAM" id="SSF81296">
    <property type="entry name" value="E set domains"/>
    <property type="match status" value="1"/>
</dbReference>
<dbReference type="CDD" id="cd00917">
    <property type="entry name" value="PG-PI_TP"/>
    <property type="match status" value="1"/>
</dbReference>
<dbReference type="Pfam" id="PF02221">
    <property type="entry name" value="E1_DerP2_DerF2"/>
    <property type="match status" value="1"/>
</dbReference>
<keyword evidence="6 8" id="KW-0732">Signal</keyword>
<comment type="subunit">
    <text evidence="3">Monomer.</text>
</comment>
<evidence type="ECO:0000256" key="3">
    <source>
        <dbReference type="ARBA" id="ARBA00011245"/>
    </source>
</evidence>
<evidence type="ECO:0000256" key="5">
    <source>
        <dbReference type="ARBA" id="ARBA00022448"/>
    </source>
</evidence>
<dbReference type="EMBL" id="JANBPY010000099">
    <property type="protein sequence ID" value="KAJ1969062.1"/>
    <property type="molecule type" value="Genomic_DNA"/>
</dbReference>
<comment type="caution">
    <text evidence="10">The sequence shown here is derived from an EMBL/GenBank/DDBJ whole genome shotgun (WGS) entry which is preliminary data.</text>
</comment>
<evidence type="ECO:0000256" key="4">
    <source>
        <dbReference type="ARBA" id="ARBA00016056"/>
    </source>
</evidence>
<keyword evidence="7" id="KW-0445">Lipid transport</keyword>
<name>A0A9W8ATW9_9FUNG</name>
<dbReference type="OrthoDB" id="6409159at2759"/>
<dbReference type="Gene3D" id="2.70.220.10">
    <property type="entry name" value="Ganglioside GM2 activator"/>
    <property type="match status" value="1"/>
</dbReference>
<comment type="function">
    <text evidence="1">Catalyzes the intermembrane transfer of phosphatidylglycerol and phosphatidylinositol.</text>
</comment>
<sequence length="186" mass="20349">MRNLLVLTLLALGSATALYNPLTELNVLQEQVVGIRPPPGEKMGESLYLCGNDNDLVTIDSVELSPDPPSKGNRLVIKGSGTVHQTIHEGSIVKITVKYGFIKLLTKEYQLCDLVKEIDQTCPIQPGHLSFTKEVDIPGEIPKGIFTVYAEAFEAQSSLVRRRVLDSPAKAAFGKRITCVNAQVQF</sequence>
<evidence type="ECO:0000256" key="2">
    <source>
        <dbReference type="ARBA" id="ARBA00006370"/>
    </source>
</evidence>
<dbReference type="GO" id="GO:0032934">
    <property type="term" value="F:sterol binding"/>
    <property type="evidence" value="ECO:0007669"/>
    <property type="project" value="InterPro"/>
</dbReference>
<dbReference type="InterPro" id="IPR003172">
    <property type="entry name" value="ML_dom"/>
</dbReference>
<dbReference type="InterPro" id="IPR033917">
    <property type="entry name" value="ML_PG-PI_TP"/>
</dbReference>
<gene>
    <name evidence="10" type="primary">NPC2</name>
    <name evidence="10" type="ORF">IWQ62_000860</name>
</gene>
<evidence type="ECO:0000256" key="7">
    <source>
        <dbReference type="ARBA" id="ARBA00023055"/>
    </source>
</evidence>
<feature type="domain" description="MD-2-related lipid-recognition" evidence="9">
    <location>
        <begin position="47"/>
        <end position="184"/>
    </location>
</feature>
<proteinExistence type="inferred from homology"/>
<reference evidence="10" key="1">
    <citation type="submission" date="2022-07" db="EMBL/GenBank/DDBJ databases">
        <title>Phylogenomic reconstructions and comparative analyses of Kickxellomycotina fungi.</title>
        <authorList>
            <person name="Reynolds N.K."/>
            <person name="Stajich J.E."/>
            <person name="Barry K."/>
            <person name="Grigoriev I.V."/>
            <person name="Crous P."/>
            <person name="Smith M.E."/>
        </authorList>
    </citation>
    <scope>NUCLEOTIDE SEQUENCE</scope>
    <source>
        <strain evidence="10">RSA 1196</strain>
    </source>
</reference>
<evidence type="ECO:0000256" key="6">
    <source>
        <dbReference type="ARBA" id="ARBA00022729"/>
    </source>
</evidence>
<dbReference type="InterPro" id="IPR014756">
    <property type="entry name" value="Ig_E-set"/>
</dbReference>
<dbReference type="PANTHER" id="PTHR11306">
    <property type="entry name" value="NIEMANN PICK TYPE C2 PROTEIN NPC2-RELATED"/>
    <property type="match status" value="1"/>
</dbReference>
<evidence type="ECO:0000313" key="10">
    <source>
        <dbReference type="EMBL" id="KAJ1969062.1"/>
    </source>
</evidence>